<keyword evidence="2" id="KW-1185">Reference proteome</keyword>
<sequence>MSSGSKFDQPARKFRAVDIEQLVCKNDQWWYKGSSGQVQVILVWLQGRVVSLSPDKTQVELEDDGWTLPLKNCHTIPGGNSWLQEGQYVMVVGEVKGDTGNVAIHVLKMADLSSNSVHKTTWPLEVQEIKSIIG</sequence>
<organism evidence="1 2">
    <name type="scientific">Meganyctiphanes norvegica</name>
    <name type="common">Northern krill</name>
    <name type="synonym">Thysanopoda norvegica</name>
    <dbReference type="NCBI Taxonomy" id="48144"/>
    <lineage>
        <taxon>Eukaryota</taxon>
        <taxon>Metazoa</taxon>
        <taxon>Ecdysozoa</taxon>
        <taxon>Arthropoda</taxon>
        <taxon>Crustacea</taxon>
        <taxon>Multicrustacea</taxon>
        <taxon>Malacostraca</taxon>
        <taxon>Eumalacostraca</taxon>
        <taxon>Eucarida</taxon>
        <taxon>Euphausiacea</taxon>
        <taxon>Euphausiidae</taxon>
        <taxon>Meganyctiphanes</taxon>
    </lineage>
</organism>
<accession>A0AAV2SB44</accession>
<dbReference type="GO" id="GO:2000042">
    <property type="term" value="P:negative regulation of double-strand break repair via homologous recombination"/>
    <property type="evidence" value="ECO:0007669"/>
    <property type="project" value="TreeGrafter"/>
</dbReference>
<evidence type="ECO:0008006" key="3">
    <source>
        <dbReference type="Google" id="ProtNLM"/>
    </source>
</evidence>
<dbReference type="AlphaFoldDB" id="A0AAV2SB44"/>
<name>A0AAV2SB44_MEGNR</name>
<protein>
    <recommendedName>
        <fullName evidence="3">RecQ-mediated genome instability protein 2</fullName>
    </recommendedName>
</protein>
<dbReference type="GO" id="GO:0016607">
    <property type="term" value="C:nuclear speck"/>
    <property type="evidence" value="ECO:0007669"/>
    <property type="project" value="TreeGrafter"/>
</dbReference>
<dbReference type="Pfam" id="PF16100">
    <property type="entry name" value="RMI2"/>
    <property type="match status" value="1"/>
</dbReference>
<evidence type="ECO:0000313" key="1">
    <source>
        <dbReference type="EMBL" id="CAL4169915.1"/>
    </source>
</evidence>
<gene>
    <name evidence="1" type="ORF">MNOR_LOCUS33929</name>
</gene>
<dbReference type="Proteomes" id="UP001497623">
    <property type="component" value="Unassembled WGS sequence"/>
</dbReference>
<comment type="caution">
    <text evidence="1">The sequence shown here is derived from an EMBL/GenBank/DDBJ whole genome shotgun (WGS) entry which is preliminary data.</text>
</comment>
<dbReference type="InterPro" id="IPR012340">
    <property type="entry name" value="NA-bd_OB-fold"/>
</dbReference>
<evidence type="ECO:0000313" key="2">
    <source>
        <dbReference type="Proteomes" id="UP001497623"/>
    </source>
</evidence>
<dbReference type="InterPro" id="IPR032245">
    <property type="entry name" value="RMI2"/>
</dbReference>
<dbReference type="EMBL" id="CAXKWB010050504">
    <property type="protein sequence ID" value="CAL4169915.1"/>
    <property type="molecule type" value="Genomic_DNA"/>
</dbReference>
<dbReference type="PANTHER" id="PTHR33962">
    <property type="entry name" value="RECQ-MEDIATED GENOME INSTABILITY PROTEIN 2 RMI2"/>
    <property type="match status" value="1"/>
</dbReference>
<dbReference type="GO" id="GO:0033045">
    <property type="term" value="P:regulation of sister chromatid segregation"/>
    <property type="evidence" value="ECO:0007669"/>
    <property type="project" value="TreeGrafter"/>
</dbReference>
<dbReference type="PANTHER" id="PTHR33962:SF1">
    <property type="entry name" value="RECQ-MEDIATED GENOME INSTABILITY PROTEIN 2"/>
    <property type="match status" value="1"/>
</dbReference>
<dbReference type="GO" id="GO:0043007">
    <property type="term" value="P:maintenance of rDNA"/>
    <property type="evidence" value="ECO:0007669"/>
    <property type="project" value="TreeGrafter"/>
</dbReference>
<dbReference type="GO" id="GO:0006281">
    <property type="term" value="P:DNA repair"/>
    <property type="evidence" value="ECO:0007669"/>
    <property type="project" value="TreeGrafter"/>
</dbReference>
<reference evidence="1 2" key="1">
    <citation type="submission" date="2024-05" db="EMBL/GenBank/DDBJ databases">
        <authorList>
            <person name="Wallberg A."/>
        </authorList>
    </citation>
    <scope>NUCLEOTIDE SEQUENCE [LARGE SCALE GENOMIC DNA]</scope>
</reference>
<dbReference type="GO" id="GO:0005829">
    <property type="term" value="C:cytosol"/>
    <property type="evidence" value="ECO:0007669"/>
    <property type="project" value="TreeGrafter"/>
</dbReference>
<proteinExistence type="predicted"/>
<dbReference type="Gene3D" id="2.40.50.140">
    <property type="entry name" value="Nucleic acid-binding proteins"/>
    <property type="match status" value="1"/>
</dbReference>